<comment type="cofactor">
    <cofactor evidence="9">
        <name>Zn(2+)</name>
        <dbReference type="ChEBI" id="CHEBI:29105"/>
    </cofactor>
    <text evidence="9">Binds 1 zinc ion per subunit.</text>
</comment>
<keyword evidence="7" id="KW-0677">Repeat</keyword>
<dbReference type="AlphaFoldDB" id="A0A364MY54"/>
<comment type="similarity">
    <text evidence="1 9">Belongs to the protein prenyltransferase subunit beta family.</text>
</comment>
<evidence type="ECO:0000256" key="3">
    <source>
        <dbReference type="ARBA" id="ARBA00015798"/>
    </source>
</evidence>
<name>A0A364MY54_STELY</name>
<dbReference type="EC" id="2.5.1.58" evidence="2 9"/>
<dbReference type="EMBL" id="QGDH01000108">
    <property type="protein sequence ID" value="RAR06942.1"/>
    <property type="molecule type" value="Genomic_DNA"/>
</dbReference>
<dbReference type="GO" id="GO:0097354">
    <property type="term" value="P:prenylation"/>
    <property type="evidence" value="ECO:0007669"/>
    <property type="project" value="UniProtKB-UniRule"/>
</dbReference>
<evidence type="ECO:0000256" key="2">
    <source>
        <dbReference type="ARBA" id="ARBA00012702"/>
    </source>
</evidence>
<comment type="subunit">
    <text evidence="9">Heterodimer of an alpha and a beta subunit.</text>
</comment>
<dbReference type="GO" id="GO:0008270">
    <property type="term" value="F:zinc ion binding"/>
    <property type="evidence" value="ECO:0007669"/>
    <property type="project" value="UniProtKB-UniRule"/>
</dbReference>
<dbReference type="Proteomes" id="UP000249619">
    <property type="component" value="Unassembled WGS sequence"/>
</dbReference>
<dbReference type="CDD" id="cd02893">
    <property type="entry name" value="FTase"/>
    <property type="match status" value="1"/>
</dbReference>
<keyword evidence="5 9" id="KW-0808">Transferase</keyword>
<proteinExistence type="inferred from homology"/>
<evidence type="ECO:0000256" key="9">
    <source>
        <dbReference type="RuleBase" id="RU365056"/>
    </source>
</evidence>
<evidence type="ECO:0000259" key="10">
    <source>
        <dbReference type="Pfam" id="PF00432"/>
    </source>
</evidence>
<dbReference type="GO" id="GO:0005965">
    <property type="term" value="C:protein farnesyltransferase complex"/>
    <property type="evidence" value="ECO:0007669"/>
    <property type="project" value="UniProtKB-UniRule"/>
</dbReference>
<dbReference type="STRING" id="183478.A0A364MY54"/>
<dbReference type="InterPro" id="IPR008930">
    <property type="entry name" value="Terpenoid_cyclase/PrenylTrfase"/>
</dbReference>
<evidence type="ECO:0000256" key="1">
    <source>
        <dbReference type="ARBA" id="ARBA00010497"/>
    </source>
</evidence>
<dbReference type="GO" id="GO:0004660">
    <property type="term" value="F:protein farnesyltransferase activity"/>
    <property type="evidence" value="ECO:0007669"/>
    <property type="project" value="UniProtKB-UniRule"/>
</dbReference>
<comment type="caution">
    <text evidence="11">The sequence shown here is derived from an EMBL/GenBank/DDBJ whole genome shotgun (WGS) entry which is preliminary data.</text>
</comment>
<comment type="catalytic activity">
    <reaction evidence="9">
        <text>L-cysteinyl-[protein] + (2E,6E)-farnesyl diphosphate = S-(2E,6E)-farnesyl-L-cysteinyl-[protein] + diphosphate</text>
        <dbReference type="Rhea" id="RHEA:13345"/>
        <dbReference type="Rhea" id="RHEA-COMP:10131"/>
        <dbReference type="Rhea" id="RHEA-COMP:11535"/>
        <dbReference type="ChEBI" id="CHEBI:29950"/>
        <dbReference type="ChEBI" id="CHEBI:33019"/>
        <dbReference type="ChEBI" id="CHEBI:86019"/>
        <dbReference type="ChEBI" id="CHEBI:175763"/>
    </reaction>
</comment>
<dbReference type="SUPFAM" id="SSF48239">
    <property type="entry name" value="Terpenoid cyclases/Protein prenyltransferases"/>
    <property type="match status" value="1"/>
</dbReference>
<evidence type="ECO:0000313" key="12">
    <source>
        <dbReference type="Proteomes" id="UP000249619"/>
    </source>
</evidence>
<evidence type="ECO:0000313" key="11">
    <source>
        <dbReference type="EMBL" id="RAR06942.1"/>
    </source>
</evidence>
<accession>A0A364MY54</accession>
<dbReference type="InterPro" id="IPR001330">
    <property type="entry name" value="Prenyltrans"/>
</dbReference>
<comment type="function">
    <text evidence="9">Catalyzes the transfer of a farnesyl moiety from farnesyl diphosphate to a cysteine at the fourth position from the C-terminus of several proteins. The beta subunit is responsible for peptide-binding.</text>
</comment>
<keyword evidence="4 9" id="KW-0637">Prenyltransferase</keyword>
<dbReference type="Pfam" id="PF00432">
    <property type="entry name" value="Prenyltrans"/>
    <property type="match status" value="1"/>
</dbReference>
<protein>
    <recommendedName>
        <fullName evidence="3 9">Protein farnesyltransferase subunit beta</fullName>
        <shortName evidence="9">FTase-beta</shortName>
        <ecNumber evidence="2 9">2.5.1.58</ecNumber>
    </recommendedName>
</protein>
<keyword evidence="6 9" id="KW-0479">Metal-binding</keyword>
<dbReference type="Gene3D" id="1.50.10.20">
    <property type="match status" value="1"/>
</dbReference>
<reference evidence="12" key="1">
    <citation type="submission" date="2018-05" db="EMBL/GenBank/DDBJ databases">
        <title>Draft genome sequence of Stemphylium lycopersici strain CIDEFI 213.</title>
        <authorList>
            <person name="Medina R."/>
            <person name="Franco M.E.E."/>
            <person name="Lucentini C.G."/>
            <person name="Saparrat M.C.N."/>
            <person name="Balatti P.A."/>
        </authorList>
    </citation>
    <scope>NUCLEOTIDE SEQUENCE [LARGE SCALE GENOMIC DNA]</scope>
    <source>
        <strain evidence="12">CIDEFI 213</strain>
    </source>
</reference>
<keyword evidence="8 9" id="KW-0862">Zinc</keyword>
<gene>
    <name evidence="11" type="ORF">DDE83_006720</name>
</gene>
<organism evidence="11 12">
    <name type="scientific">Stemphylium lycopersici</name>
    <name type="common">Tomato gray leaf spot disease fungus</name>
    <name type="synonym">Thyrospora lycopersici</name>
    <dbReference type="NCBI Taxonomy" id="183478"/>
    <lineage>
        <taxon>Eukaryota</taxon>
        <taxon>Fungi</taxon>
        <taxon>Dikarya</taxon>
        <taxon>Ascomycota</taxon>
        <taxon>Pezizomycotina</taxon>
        <taxon>Dothideomycetes</taxon>
        <taxon>Pleosporomycetidae</taxon>
        <taxon>Pleosporales</taxon>
        <taxon>Pleosporineae</taxon>
        <taxon>Pleosporaceae</taxon>
        <taxon>Stemphylium</taxon>
    </lineage>
</organism>
<evidence type="ECO:0000256" key="5">
    <source>
        <dbReference type="ARBA" id="ARBA00022679"/>
    </source>
</evidence>
<keyword evidence="12" id="KW-1185">Reference proteome</keyword>
<dbReference type="PANTHER" id="PTHR11774:SF6">
    <property type="entry name" value="PROTEIN FARNESYLTRANSFERASE SUBUNIT BETA"/>
    <property type="match status" value="1"/>
</dbReference>
<evidence type="ECO:0000256" key="8">
    <source>
        <dbReference type="ARBA" id="ARBA00022833"/>
    </source>
</evidence>
<dbReference type="InterPro" id="IPR026872">
    <property type="entry name" value="FTB"/>
</dbReference>
<sequence>MAIPLRFSAQAPSTRLEEIVPEADRIEELSDEALDSDYEDMGTATTEEQANIAYLESIRIPIRDRLITETTEAEDETARVILPYLEGNPNGYTLNDFGIPKLQRDRHAAMLKKIIGDYPAQAAAMDAARPWIVYWALQSMTALGIDISSYQKRVAHTFSLAQHPDGGFGGGYGQYGHLACTYAAILSLATAGGEVTYETINRKTLWHFLGRIKQADGGFTMCQGGEEDIRGAFCAMVILSLTNLPLELPPDAPARKHGFTTFTDGLGDWISKCQSWDGGISSAPGNEAHGAYAFCGLGCLAILGPPKETLHKYLNVDLLIHWLSSRQCTPEGGYNGRTNKLVDGCYSHWVGGCWSIVEAATKTGLWNRPALGRYILAACQEKKGGLKDKPGKHSDAYHTCYNLAGLSAAQHQYVYDENVNKNLGTGNYGAPYHWKTQGRYEDDGKVWDEGDVVKTVHPVFVIPFMAVYEMRRYFEEKEGF</sequence>
<evidence type="ECO:0000256" key="7">
    <source>
        <dbReference type="ARBA" id="ARBA00022737"/>
    </source>
</evidence>
<dbReference type="FunFam" id="1.50.10.20:FF:000014">
    <property type="entry name" value="Protein farnesyltransferase subunit beta"/>
    <property type="match status" value="1"/>
</dbReference>
<dbReference type="PANTHER" id="PTHR11774">
    <property type="entry name" value="GERANYLGERANYL TRANSFERASE TYPE BETA SUBUNIT"/>
    <property type="match status" value="1"/>
</dbReference>
<evidence type="ECO:0000256" key="4">
    <source>
        <dbReference type="ARBA" id="ARBA00022602"/>
    </source>
</evidence>
<feature type="domain" description="Prenyltransferase alpha-alpha toroid" evidence="10">
    <location>
        <begin position="102"/>
        <end position="462"/>
    </location>
</feature>
<dbReference type="InterPro" id="IPR045089">
    <property type="entry name" value="PGGT1B-like"/>
</dbReference>
<evidence type="ECO:0000256" key="6">
    <source>
        <dbReference type="ARBA" id="ARBA00022723"/>
    </source>
</evidence>